<feature type="non-terminal residue" evidence="1">
    <location>
        <position position="96"/>
    </location>
</feature>
<protein>
    <submittedName>
        <fullName evidence="1">Uncharacterized protein</fullName>
    </submittedName>
</protein>
<dbReference type="EMBL" id="JAYRBN010000031">
    <property type="protein sequence ID" value="KAL2748492.1"/>
    <property type="molecule type" value="Genomic_DNA"/>
</dbReference>
<dbReference type="Proteomes" id="UP001607303">
    <property type="component" value="Unassembled WGS sequence"/>
</dbReference>
<sequence>MIGFRGIDLRCLHRPSRFTTRCQLQHRRISTSPTQRVVDIPNCLANERLAGTFMGIITCGFKGSPQRSVPNRIGSRSESFELKANITTAWWFTAYR</sequence>
<keyword evidence="2" id="KW-1185">Reference proteome</keyword>
<dbReference type="AlphaFoldDB" id="A0ABD2CTS7"/>
<name>A0ABD2CTS7_VESMC</name>
<accession>A0ABD2CTS7</accession>
<evidence type="ECO:0000313" key="2">
    <source>
        <dbReference type="Proteomes" id="UP001607303"/>
    </source>
</evidence>
<proteinExistence type="predicted"/>
<evidence type="ECO:0000313" key="1">
    <source>
        <dbReference type="EMBL" id="KAL2748492.1"/>
    </source>
</evidence>
<gene>
    <name evidence="1" type="ORF">V1477_003135</name>
</gene>
<reference evidence="1 2" key="1">
    <citation type="journal article" date="2024" name="Ann. Entomol. Soc. Am.">
        <title>Genomic analyses of the southern and eastern yellowjacket wasps (Hymenoptera: Vespidae) reveal evolutionary signatures of social life.</title>
        <authorList>
            <person name="Catto M.A."/>
            <person name="Caine P.B."/>
            <person name="Orr S.E."/>
            <person name="Hunt B.G."/>
            <person name="Goodisman M.A.D."/>
        </authorList>
    </citation>
    <scope>NUCLEOTIDE SEQUENCE [LARGE SCALE GENOMIC DNA]</scope>
    <source>
        <strain evidence="1">232</strain>
        <tissue evidence="1">Head and thorax</tissue>
    </source>
</reference>
<comment type="caution">
    <text evidence="1">The sequence shown here is derived from an EMBL/GenBank/DDBJ whole genome shotgun (WGS) entry which is preliminary data.</text>
</comment>
<organism evidence="1 2">
    <name type="scientific">Vespula maculifrons</name>
    <name type="common">Eastern yellow jacket</name>
    <name type="synonym">Wasp</name>
    <dbReference type="NCBI Taxonomy" id="7453"/>
    <lineage>
        <taxon>Eukaryota</taxon>
        <taxon>Metazoa</taxon>
        <taxon>Ecdysozoa</taxon>
        <taxon>Arthropoda</taxon>
        <taxon>Hexapoda</taxon>
        <taxon>Insecta</taxon>
        <taxon>Pterygota</taxon>
        <taxon>Neoptera</taxon>
        <taxon>Endopterygota</taxon>
        <taxon>Hymenoptera</taxon>
        <taxon>Apocrita</taxon>
        <taxon>Aculeata</taxon>
        <taxon>Vespoidea</taxon>
        <taxon>Vespidae</taxon>
        <taxon>Vespinae</taxon>
        <taxon>Vespula</taxon>
    </lineage>
</organism>